<sequence>MSKSSDVSPLILSSSRYPTGWFQIAWSDELAPGEIKLLRYFGEDIILWRSENGVLTAQDAYCLHLGGNIGVRGTVVGEEVQCPWHGWRWSQQGRNTDIPHSAQKCKPTLRLKTYPLVDWYGAVLVWHDILQRAPMWQPDCIDELEGQDYYSMLPDCRVVHRIKAHPQMPLENSADLFHVVYVHGGEVGDIVSLEFDGPYATEHLGINYGGRKPDGTWLTPEGERKALIYARMGGIGNTWLRFPEELLPAVQFVNVTPVDETYSDYYFGMTTRRVPGGDGPTGVERKMIDLQMKIIEQDFFTWENMKVLHAPNFAPEEAPNYSAVRRWARQFYPDPDDAAVDER</sequence>
<proteinExistence type="inferred from homology"/>
<evidence type="ECO:0000256" key="2">
    <source>
        <dbReference type="ARBA" id="ARBA00004370"/>
    </source>
</evidence>
<evidence type="ECO:0000256" key="9">
    <source>
        <dbReference type="ARBA" id="ARBA00023002"/>
    </source>
</evidence>
<evidence type="ECO:0000256" key="11">
    <source>
        <dbReference type="ARBA" id="ARBA00023014"/>
    </source>
</evidence>
<accession>A0A1W9ZBY1</accession>
<dbReference type="Proteomes" id="UP000192707">
    <property type="component" value="Unassembled WGS sequence"/>
</dbReference>
<keyword evidence="7" id="KW-0442">Lipid degradation</keyword>
<evidence type="ECO:0000313" key="23">
    <source>
        <dbReference type="Proteomes" id="UP000192707"/>
    </source>
</evidence>
<evidence type="ECO:0000256" key="8">
    <source>
        <dbReference type="ARBA" id="ARBA00022989"/>
    </source>
</evidence>
<dbReference type="PANTHER" id="PTHR21266">
    <property type="entry name" value="IRON-SULFUR DOMAIN CONTAINING PROTEIN"/>
    <property type="match status" value="1"/>
</dbReference>
<keyword evidence="4" id="KW-0812">Transmembrane</keyword>
<keyword evidence="10" id="KW-0408">Iron</keyword>
<evidence type="ECO:0000256" key="12">
    <source>
        <dbReference type="ARBA" id="ARBA00023136"/>
    </source>
</evidence>
<dbReference type="GO" id="GO:0004497">
    <property type="term" value="F:monooxygenase activity"/>
    <property type="evidence" value="ECO:0007669"/>
    <property type="project" value="UniProtKB-ARBA"/>
</dbReference>
<evidence type="ECO:0000256" key="16">
    <source>
        <dbReference type="ARBA" id="ARBA00026095"/>
    </source>
</evidence>
<dbReference type="CDD" id="cd03469">
    <property type="entry name" value="Rieske_RO_Alpha_N"/>
    <property type="match status" value="1"/>
</dbReference>
<evidence type="ECO:0000256" key="15">
    <source>
        <dbReference type="ARBA" id="ARBA00025729"/>
    </source>
</evidence>
<evidence type="ECO:0000259" key="21">
    <source>
        <dbReference type="PROSITE" id="PS51296"/>
    </source>
</evidence>
<dbReference type="Gene3D" id="2.102.10.10">
    <property type="entry name" value="Rieske [2Fe-2S] iron-sulphur domain"/>
    <property type="match status" value="1"/>
</dbReference>
<dbReference type="GO" id="GO:0046872">
    <property type="term" value="F:metal ion binding"/>
    <property type="evidence" value="ECO:0007669"/>
    <property type="project" value="UniProtKB-KW"/>
</dbReference>
<comment type="catalytic activity">
    <reaction evidence="20">
        <text>cholesterol + NADPH + O2 + H(+) = 7-dehydrocholesterol + NADP(+) + 2 H2O</text>
        <dbReference type="Rhea" id="RHEA:45024"/>
        <dbReference type="ChEBI" id="CHEBI:15377"/>
        <dbReference type="ChEBI" id="CHEBI:15378"/>
        <dbReference type="ChEBI" id="CHEBI:15379"/>
        <dbReference type="ChEBI" id="CHEBI:16113"/>
        <dbReference type="ChEBI" id="CHEBI:17759"/>
        <dbReference type="ChEBI" id="CHEBI:57783"/>
        <dbReference type="ChEBI" id="CHEBI:58349"/>
        <dbReference type="EC" id="1.14.19.21"/>
    </reaction>
    <physiologicalReaction direction="left-to-right" evidence="20">
        <dbReference type="Rhea" id="RHEA:45025"/>
    </physiologicalReaction>
</comment>
<keyword evidence="12" id="KW-0472">Membrane</keyword>
<dbReference type="GO" id="GO:0008203">
    <property type="term" value="P:cholesterol metabolic process"/>
    <property type="evidence" value="ECO:0007669"/>
    <property type="project" value="InterPro"/>
</dbReference>
<evidence type="ECO:0000256" key="1">
    <source>
        <dbReference type="ARBA" id="ARBA00001962"/>
    </source>
</evidence>
<evidence type="ECO:0000313" key="22">
    <source>
        <dbReference type="EMBL" id="ORA11654.1"/>
    </source>
</evidence>
<dbReference type="GO" id="GO:0016042">
    <property type="term" value="P:lipid catabolic process"/>
    <property type="evidence" value="ECO:0007669"/>
    <property type="project" value="UniProtKB-KW"/>
</dbReference>
<keyword evidence="13" id="KW-0443">Lipid metabolism</keyword>
<comment type="subunit">
    <text evidence="18">Homotrimer. The two-component system 3-ketosteroid-9-alpha-monooxygenase is composed of an oxygenase component KshA and a reductase component KshB.</text>
</comment>
<dbReference type="InterPro" id="IPR045605">
    <property type="entry name" value="KshA-like_C"/>
</dbReference>
<dbReference type="RefSeq" id="WP_083065781.1">
    <property type="nucleotide sequence ID" value="NZ_MVHG01000051.1"/>
</dbReference>
<evidence type="ECO:0000256" key="4">
    <source>
        <dbReference type="ARBA" id="ARBA00022692"/>
    </source>
</evidence>
<reference evidence="22 23" key="1">
    <citation type="submission" date="2016-12" db="EMBL/GenBank/DDBJ databases">
        <title>The new phylogeny of genus Mycobacterium.</title>
        <authorList>
            <person name="Tortoli E."/>
            <person name="Trovato A."/>
            <person name="Cirillo D.M."/>
        </authorList>
    </citation>
    <scope>NUCLEOTIDE SEQUENCE [LARGE SCALE GENOMIC DNA]</scope>
    <source>
        <strain evidence="22 23">DSM 45069</strain>
    </source>
</reference>
<organism evidence="22 23">
    <name type="scientific">Mycobacterium arosiense ATCC BAA-1401 = DSM 45069</name>
    <dbReference type="NCBI Taxonomy" id="1265311"/>
    <lineage>
        <taxon>Bacteria</taxon>
        <taxon>Bacillati</taxon>
        <taxon>Actinomycetota</taxon>
        <taxon>Actinomycetes</taxon>
        <taxon>Mycobacteriales</taxon>
        <taxon>Mycobacteriaceae</taxon>
        <taxon>Mycobacterium</taxon>
        <taxon>Mycobacterium avium complex (MAC)</taxon>
    </lineage>
</organism>
<keyword evidence="9" id="KW-0560">Oxidoreductase</keyword>
<dbReference type="InterPro" id="IPR036922">
    <property type="entry name" value="Rieske_2Fe-2S_sf"/>
</dbReference>
<dbReference type="GO" id="GO:0051537">
    <property type="term" value="F:2 iron, 2 sulfur cluster binding"/>
    <property type="evidence" value="ECO:0007669"/>
    <property type="project" value="UniProtKB-KW"/>
</dbReference>
<dbReference type="EMBL" id="MVHG01000051">
    <property type="protein sequence ID" value="ORA11654.1"/>
    <property type="molecule type" value="Genomic_DNA"/>
</dbReference>
<dbReference type="PANTHER" id="PTHR21266:SF32">
    <property type="entry name" value="CHOLESTEROL 7-DESATURASE NVD"/>
    <property type="match status" value="1"/>
</dbReference>
<protein>
    <recommendedName>
        <fullName evidence="16">cholesterol 7-desaturase</fullName>
        <ecNumber evidence="16">1.14.19.21</ecNumber>
    </recommendedName>
    <alternativeName>
        <fullName evidence="17">Rieske-type oxygenase</fullName>
    </alternativeName>
</protein>
<dbReference type="Pfam" id="PF19298">
    <property type="entry name" value="KshA_C"/>
    <property type="match status" value="1"/>
</dbReference>
<comment type="pathway">
    <text evidence="3">Hormone biosynthesis.</text>
</comment>
<comment type="similarity">
    <text evidence="15">Belongs to the cholesterol 7-desaturase family.</text>
</comment>
<evidence type="ECO:0000256" key="14">
    <source>
        <dbReference type="ARBA" id="ARBA00025712"/>
    </source>
</evidence>
<evidence type="ECO:0000256" key="3">
    <source>
        <dbReference type="ARBA" id="ARBA00004972"/>
    </source>
</evidence>
<comment type="subcellular location">
    <subcellularLocation>
        <location evidence="2">Membrane</location>
    </subcellularLocation>
</comment>
<keyword evidence="6" id="KW-0479">Metal-binding</keyword>
<evidence type="ECO:0000256" key="6">
    <source>
        <dbReference type="ARBA" id="ARBA00022723"/>
    </source>
</evidence>
<comment type="pathway">
    <text evidence="14">Steroid hormone biosynthesis; dafachronic acid biosynthesis.</text>
</comment>
<evidence type="ECO:0000256" key="18">
    <source>
        <dbReference type="ARBA" id="ARBA00046982"/>
    </source>
</evidence>
<evidence type="ECO:0000256" key="17">
    <source>
        <dbReference type="ARBA" id="ARBA00030944"/>
    </source>
</evidence>
<evidence type="ECO:0000256" key="7">
    <source>
        <dbReference type="ARBA" id="ARBA00022963"/>
    </source>
</evidence>
<dbReference type="InterPro" id="IPR050584">
    <property type="entry name" value="Cholesterol_7-desaturase"/>
</dbReference>
<evidence type="ECO:0000256" key="20">
    <source>
        <dbReference type="ARBA" id="ARBA00049548"/>
    </source>
</evidence>
<evidence type="ECO:0000256" key="5">
    <source>
        <dbReference type="ARBA" id="ARBA00022714"/>
    </source>
</evidence>
<keyword evidence="5" id="KW-0001">2Fe-2S</keyword>
<dbReference type="PROSITE" id="PS51296">
    <property type="entry name" value="RIESKE"/>
    <property type="match status" value="1"/>
</dbReference>
<dbReference type="Gene3D" id="3.90.380.10">
    <property type="entry name" value="Naphthalene 1,2-dioxygenase Alpha Subunit, Chain A, domain 1"/>
    <property type="match status" value="1"/>
</dbReference>
<dbReference type="GO" id="GO:0016020">
    <property type="term" value="C:membrane"/>
    <property type="evidence" value="ECO:0007669"/>
    <property type="project" value="UniProtKB-SubCell"/>
</dbReference>
<keyword evidence="23" id="KW-1185">Reference proteome</keyword>
<keyword evidence="11" id="KW-0411">Iron-sulfur</keyword>
<feature type="domain" description="Rieske" evidence="21">
    <location>
        <begin position="21"/>
        <end position="125"/>
    </location>
</feature>
<dbReference type="Pfam" id="PF00355">
    <property type="entry name" value="Rieske"/>
    <property type="match status" value="1"/>
</dbReference>
<comment type="cofactor">
    <cofactor evidence="1">
        <name>Fe cation</name>
        <dbReference type="ChEBI" id="CHEBI:24875"/>
    </cofactor>
</comment>
<gene>
    <name evidence="22" type="ORF">BST14_18230</name>
</gene>
<dbReference type="GO" id="GO:0170056">
    <property type="term" value="F:cholesterol 7-desaturase [NAD(P)H] activity"/>
    <property type="evidence" value="ECO:0007669"/>
    <property type="project" value="UniProtKB-EC"/>
</dbReference>
<keyword evidence="8" id="KW-1133">Transmembrane helix</keyword>
<comment type="caution">
    <text evidence="22">The sequence shown here is derived from an EMBL/GenBank/DDBJ whole genome shotgun (WGS) entry which is preliminary data.</text>
</comment>
<evidence type="ECO:0000256" key="13">
    <source>
        <dbReference type="ARBA" id="ARBA00023221"/>
    </source>
</evidence>
<comment type="catalytic activity">
    <reaction evidence="19">
        <text>cholesterol + NADH + O2 + H(+) = 7-dehydrocholesterol + NAD(+) + 2 H2O</text>
        <dbReference type="Rhea" id="RHEA:51644"/>
        <dbReference type="ChEBI" id="CHEBI:15377"/>
        <dbReference type="ChEBI" id="CHEBI:15378"/>
        <dbReference type="ChEBI" id="CHEBI:15379"/>
        <dbReference type="ChEBI" id="CHEBI:16113"/>
        <dbReference type="ChEBI" id="CHEBI:17759"/>
        <dbReference type="ChEBI" id="CHEBI:57540"/>
        <dbReference type="ChEBI" id="CHEBI:57945"/>
        <dbReference type="EC" id="1.14.19.21"/>
    </reaction>
    <physiologicalReaction direction="left-to-right" evidence="19">
        <dbReference type="Rhea" id="RHEA:51645"/>
    </physiologicalReaction>
</comment>
<name>A0A1W9ZBY1_MYCAI</name>
<dbReference type="AlphaFoldDB" id="A0A1W9ZBY1"/>
<evidence type="ECO:0000256" key="10">
    <source>
        <dbReference type="ARBA" id="ARBA00023004"/>
    </source>
</evidence>
<keyword evidence="13" id="KW-0753">Steroid metabolism</keyword>
<dbReference type="EC" id="1.14.19.21" evidence="16"/>
<dbReference type="GO" id="GO:0005737">
    <property type="term" value="C:cytoplasm"/>
    <property type="evidence" value="ECO:0007669"/>
    <property type="project" value="TreeGrafter"/>
</dbReference>
<evidence type="ECO:0000256" key="19">
    <source>
        <dbReference type="ARBA" id="ARBA00047853"/>
    </source>
</evidence>
<dbReference type="InterPro" id="IPR017941">
    <property type="entry name" value="Rieske_2Fe-2S"/>
</dbReference>
<dbReference type="SUPFAM" id="SSF55961">
    <property type="entry name" value="Bet v1-like"/>
    <property type="match status" value="1"/>
</dbReference>
<dbReference type="OrthoDB" id="5243643at2"/>
<dbReference type="SUPFAM" id="SSF50022">
    <property type="entry name" value="ISP domain"/>
    <property type="match status" value="1"/>
</dbReference>